<accession>A0A401TDE8</accession>
<name>A0A401TDE8_CHIPU</name>
<protein>
    <submittedName>
        <fullName evidence="2">Uncharacterized protein</fullName>
    </submittedName>
</protein>
<organism evidence="2 3">
    <name type="scientific">Chiloscyllium punctatum</name>
    <name type="common">Brownbanded bambooshark</name>
    <name type="synonym">Hemiscyllium punctatum</name>
    <dbReference type="NCBI Taxonomy" id="137246"/>
    <lineage>
        <taxon>Eukaryota</taxon>
        <taxon>Metazoa</taxon>
        <taxon>Chordata</taxon>
        <taxon>Craniata</taxon>
        <taxon>Vertebrata</taxon>
        <taxon>Chondrichthyes</taxon>
        <taxon>Elasmobranchii</taxon>
        <taxon>Galeomorphii</taxon>
        <taxon>Galeoidea</taxon>
        <taxon>Orectolobiformes</taxon>
        <taxon>Hemiscylliidae</taxon>
        <taxon>Chiloscyllium</taxon>
    </lineage>
</organism>
<evidence type="ECO:0000313" key="2">
    <source>
        <dbReference type="EMBL" id="GCC40647.1"/>
    </source>
</evidence>
<dbReference type="AlphaFoldDB" id="A0A401TDE8"/>
<comment type="caution">
    <text evidence="2">The sequence shown here is derived from an EMBL/GenBank/DDBJ whole genome shotgun (WGS) entry which is preliminary data.</text>
</comment>
<evidence type="ECO:0000313" key="3">
    <source>
        <dbReference type="Proteomes" id="UP000287033"/>
    </source>
</evidence>
<feature type="non-terminal residue" evidence="2">
    <location>
        <position position="1"/>
    </location>
</feature>
<gene>
    <name evidence="2" type="ORF">chiPu_0024610</name>
</gene>
<dbReference type="Proteomes" id="UP000287033">
    <property type="component" value="Unassembled WGS sequence"/>
</dbReference>
<evidence type="ECO:0000256" key="1">
    <source>
        <dbReference type="SAM" id="MobiDB-lite"/>
    </source>
</evidence>
<reference evidence="2 3" key="1">
    <citation type="journal article" date="2018" name="Nat. Ecol. Evol.">
        <title>Shark genomes provide insights into elasmobranch evolution and the origin of vertebrates.</title>
        <authorList>
            <person name="Hara Y"/>
            <person name="Yamaguchi K"/>
            <person name="Onimaru K"/>
            <person name="Kadota M"/>
            <person name="Koyanagi M"/>
            <person name="Keeley SD"/>
            <person name="Tatsumi K"/>
            <person name="Tanaka K"/>
            <person name="Motone F"/>
            <person name="Kageyama Y"/>
            <person name="Nozu R"/>
            <person name="Adachi N"/>
            <person name="Nishimura O"/>
            <person name="Nakagawa R"/>
            <person name="Tanegashima C"/>
            <person name="Kiyatake I"/>
            <person name="Matsumoto R"/>
            <person name="Murakumo K"/>
            <person name="Nishida K"/>
            <person name="Terakita A"/>
            <person name="Kuratani S"/>
            <person name="Sato K"/>
            <person name="Hyodo S Kuraku.S."/>
        </authorList>
    </citation>
    <scope>NUCLEOTIDE SEQUENCE [LARGE SCALE GENOMIC DNA]</scope>
</reference>
<feature type="region of interest" description="Disordered" evidence="1">
    <location>
        <begin position="30"/>
        <end position="52"/>
    </location>
</feature>
<proteinExistence type="predicted"/>
<sequence>GCLFVHQASDGEEQQVRLRRQVHLLPCCSAGRGREGAGDSVPARSREDCLLP</sequence>
<dbReference type="EMBL" id="BEZZ01042773">
    <property type="protein sequence ID" value="GCC40647.1"/>
    <property type="molecule type" value="Genomic_DNA"/>
</dbReference>
<keyword evidence="3" id="KW-1185">Reference proteome</keyword>